<evidence type="ECO:0000313" key="9">
    <source>
        <dbReference type="EMBL" id="VEE99812.1"/>
    </source>
</evidence>
<dbReference type="PANTHER" id="PTHR47637:SF1">
    <property type="entry name" value="CHAPERONE SURA"/>
    <property type="match status" value="1"/>
</dbReference>
<dbReference type="Pfam" id="PF00639">
    <property type="entry name" value="Rotamase"/>
    <property type="match status" value="1"/>
</dbReference>
<dbReference type="Pfam" id="PF09312">
    <property type="entry name" value="SurA_N"/>
    <property type="match status" value="1"/>
</dbReference>
<dbReference type="InterPro" id="IPR046357">
    <property type="entry name" value="PPIase_dom_sf"/>
</dbReference>
<dbReference type="InterPro" id="IPR000297">
    <property type="entry name" value="PPIase_PpiC"/>
</dbReference>
<dbReference type="GO" id="GO:0003755">
    <property type="term" value="F:peptidyl-prolyl cis-trans isomerase activity"/>
    <property type="evidence" value="ECO:0007669"/>
    <property type="project" value="UniProtKB-KW"/>
</dbReference>
<dbReference type="EMBL" id="LR134313">
    <property type="protein sequence ID" value="VEE99812.1"/>
    <property type="molecule type" value="Genomic_DNA"/>
</dbReference>
<dbReference type="InterPro" id="IPR050280">
    <property type="entry name" value="OMP_Chaperone_SurA"/>
</dbReference>
<dbReference type="SUPFAM" id="SSF54534">
    <property type="entry name" value="FKBP-like"/>
    <property type="match status" value="1"/>
</dbReference>
<evidence type="ECO:0000256" key="5">
    <source>
        <dbReference type="ARBA" id="ARBA00023235"/>
    </source>
</evidence>
<name>A0A1X3CUW2_9NEIS</name>
<dbReference type="KEGG" id="nci:NCTC10296_00534"/>
<dbReference type="Gene3D" id="1.10.4030.10">
    <property type="entry name" value="Porin chaperone SurA, peptide-binding domain"/>
    <property type="match status" value="1"/>
</dbReference>
<dbReference type="InterPro" id="IPR015391">
    <property type="entry name" value="SurA_N"/>
</dbReference>
<feature type="signal peptide" evidence="7">
    <location>
        <begin position="1"/>
        <end position="20"/>
    </location>
</feature>
<evidence type="ECO:0000259" key="8">
    <source>
        <dbReference type="PROSITE" id="PS50198"/>
    </source>
</evidence>
<keyword evidence="5 6" id="KW-0413">Isomerase</keyword>
<evidence type="ECO:0000256" key="3">
    <source>
        <dbReference type="ARBA" id="ARBA00023110"/>
    </source>
</evidence>
<dbReference type="PROSITE" id="PS01096">
    <property type="entry name" value="PPIC_PPIASE_1"/>
    <property type="match status" value="1"/>
</dbReference>
<evidence type="ECO:0000256" key="2">
    <source>
        <dbReference type="ARBA" id="ARBA00022764"/>
    </source>
</evidence>
<keyword evidence="1 7" id="KW-0732">Signal</keyword>
<gene>
    <name evidence="9" type="primary">prsA1</name>
    <name evidence="9" type="ORF">NCTC10296_00534</name>
</gene>
<sequence length="311" mass="33696">MKVKQLILALVAATAIGAQAADIKYIDGVAAIADNDVITQRNLQAAIARSAKPQGMSDADHRKQVLTQLINQSLVAQAGKRRNITAEDAEIDSVIAQTAAGRKISVDKLYATSGLSRDALRRNVADSIIANKVQQQVAAQNARVSDAEVNAAIADAQAKGQALPSGEAIRQYRAQHILVKAGQNDPTAETAIRQIWQQARSGKNFDQLARQYSQDSSAAAGGDLGWFTDGQMVPEFENAVHQLKPGQVSPPVRSQFGWHIVKLNEVREAGTPEERTQVAVRRALEQQKAQAAAYQLLQDLHKNAYIDIRVQ</sequence>
<evidence type="ECO:0000313" key="10">
    <source>
        <dbReference type="Proteomes" id="UP000279284"/>
    </source>
</evidence>
<evidence type="ECO:0000256" key="6">
    <source>
        <dbReference type="PROSITE-ProRule" id="PRU00278"/>
    </source>
</evidence>
<feature type="domain" description="PpiC" evidence="8">
    <location>
        <begin position="169"/>
        <end position="265"/>
    </location>
</feature>
<keyword evidence="10" id="KW-1185">Reference proteome</keyword>
<dbReference type="EC" id="5.2.1.8" evidence="9"/>
<dbReference type="AlphaFoldDB" id="A0A1X3CUW2"/>
<dbReference type="PROSITE" id="PS50198">
    <property type="entry name" value="PPIC_PPIASE_2"/>
    <property type="match status" value="1"/>
</dbReference>
<dbReference type="SUPFAM" id="SSF109998">
    <property type="entry name" value="Triger factor/SurA peptide-binding domain-like"/>
    <property type="match status" value="1"/>
</dbReference>
<accession>A0A1X3CUW2</accession>
<proteinExistence type="predicted"/>
<dbReference type="STRING" id="493.BWD07_09600"/>
<keyword evidence="4" id="KW-0143">Chaperone</keyword>
<feature type="chain" id="PRO_5030037493" evidence="7">
    <location>
        <begin position="21"/>
        <end position="311"/>
    </location>
</feature>
<keyword evidence="3 6" id="KW-0697">Rotamase</keyword>
<dbReference type="Gene3D" id="3.10.50.40">
    <property type="match status" value="1"/>
</dbReference>
<reference evidence="9 10" key="1">
    <citation type="submission" date="2018-12" db="EMBL/GenBank/DDBJ databases">
        <authorList>
            <consortium name="Pathogen Informatics"/>
        </authorList>
    </citation>
    <scope>NUCLEOTIDE SEQUENCE [LARGE SCALE GENOMIC DNA]</scope>
    <source>
        <strain evidence="9 10">NCTC10296</strain>
    </source>
</reference>
<evidence type="ECO:0000256" key="1">
    <source>
        <dbReference type="ARBA" id="ARBA00022729"/>
    </source>
</evidence>
<dbReference type="PANTHER" id="PTHR47637">
    <property type="entry name" value="CHAPERONE SURA"/>
    <property type="match status" value="1"/>
</dbReference>
<organism evidence="9 10">
    <name type="scientific">Neisseria canis</name>
    <dbReference type="NCBI Taxonomy" id="493"/>
    <lineage>
        <taxon>Bacteria</taxon>
        <taxon>Pseudomonadati</taxon>
        <taxon>Pseudomonadota</taxon>
        <taxon>Betaproteobacteria</taxon>
        <taxon>Neisseriales</taxon>
        <taxon>Neisseriaceae</taxon>
        <taxon>Neisseria</taxon>
    </lineage>
</organism>
<evidence type="ECO:0000256" key="7">
    <source>
        <dbReference type="SAM" id="SignalP"/>
    </source>
</evidence>
<protein>
    <submittedName>
        <fullName evidence="9">Peptidyl-prolyl cis-trans isomerase</fullName>
        <ecNumber evidence="9">5.2.1.8</ecNumber>
    </submittedName>
</protein>
<dbReference type="InterPro" id="IPR023058">
    <property type="entry name" value="PPIase_PpiC_CS"/>
</dbReference>
<dbReference type="Proteomes" id="UP000279284">
    <property type="component" value="Chromosome"/>
</dbReference>
<evidence type="ECO:0000256" key="4">
    <source>
        <dbReference type="ARBA" id="ARBA00023186"/>
    </source>
</evidence>
<dbReference type="RefSeq" id="WP_085417208.1">
    <property type="nucleotide sequence ID" value="NZ_CAUJPY010000027.1"/>
</dbReference>
<dbReference type="OrthoDB" id="14196at2"/>
<keyword evidence="2" id="KW-0574">Periplasm</keyword>
<dbReference type="InterPro" id="IPR027304">
    <property type="entry name" value="Trigger_fact/SurA_dom_sf"/>
</dbReference>